<comment type="caution">
    <text evidence="4">The sequence shown here is derived from an EMBL/GenBank/DDBJ whole genome shotgun (WGS) entry which is preliminary data.</text>
</comment>
<sequence length="195" mass="21393">MLTKQTARIGRQHIVLGTKADNRITISNFFINGESDWSATCDGYRYWGIYLGGSSDMVSMKRNHIYHTSGRSPKVQGNTLLHAVSNYWHDNSSHAFEIPGVATFAEGNVFQDIGVVAERGPPSTVPCSPPPHHYQQRLLSYIDRACQINGIGNSGTFKQSDESFLSKFQGKNIASAEFYTSAAFSVSSDAGQGHL</sequence>
<evidence type="ECO:0008006" key="6">
    <source>
        <dbReference type="Google" id="ProtNLM"/>
    </source>
</evidence>
<dbReference type="VEuPathDB" id="FungiDB:EYZ11_012482"/>
<dbReference type="InterPro" id="IPR012334">
    <property type="entry name" value="Pectin_lyas_fold"/>
</dbReference>
<accession>A0A5M9N721</accession>
<dbReference type="GeneID" id="54325783"/>
<evidence type="ECO:0000256" key="3">
    <source>
        <dbReference type="ARBA" id="ARBA00022729"/>
    </source>
</evidence>
<evidence type="ECO:0000313" key="4">
    <source>
        <dbReference type="EMBL" id="KAA8650397.1"/>
    </source>
</evidence>
<dbReference type="RefSeq" id="XP_033429758.1">
    <property type="nucleotide sequence ID" value="XM_033567763.1"/>
</dbReference>
<evidence type="ECO:0000313" key="5">
    <source>
        <dbReference type="Proteomes" id="UP000324241"/>
    </source>
</evidence>
<dbReference type="OrthoDB" id="1637350at2759"/>
<dbReference type="Proteomes" id="UP000324241">
    <property type="component" value="Unassembled WGS sequence"/>
</dbReference>
<dbReference type="InterPro" id="IPR011050">
    <property type="entry name" value="Pectin_lyase_fold/virulence"/>
</dbReference>
<dbReference type="GO" id="GO:0005576">
    <property type="term" value="C:extracellular region"/>
    <property type="evidence" value="ECO:0007669"/>
    <property type="project" value="UniProtKB-SubCell"/>
</dbReference>
<comment type="subcellular location">
    <subcellularLocation>
        <location evidence="1">Secreted</location>
    </subcellularLocation>
</comment>
<dbReference type="Gene3D" id="2.160.20.10">
    <property type="entry name" value="Single-stranded right-handed beta-helix, Pectin lyase-like"/>
    <property type="match status" value="1"/>
</dbReference>
<dbReference type="AlphaFoldDB" id="A0A5M9N721"/>
<organism evidence="4 5">
    <name type="scientific">Aspergillus tanneri</name>
    <dbReference type="NCBI Taxonomy" id="1220188"/>
    <lineage>
        <taxon>Eukaryota</taxon>
        <taxon>Fungi</taxon>
        <taxon>Dikarya</taxon>
        <taxon>Ascomycota</taxon>
        <taxon>Pezizomycotina</taxon>
        <taxon>Eurotiomycetes</taxon>
        <taxon>Eurotiomycetidae</taxon>
        <taxon>Eurotiales</taxon>
        <taxon>Aspergillaceae</taxon>
        <taxon>Aspergillus</taxon>
        <taxon>Aspergillus subgen. Circumdati</taxon>
    </lineage>
</organism>
<evidence type="ECO:0000256" key="1">
    <source>
        <dbReference type="ARBA" id="ARBA00004613"/>
    </source>
</evidence>
<protein>
    <recommendedName>
        <fullName evidence="6">Pectate lyase domain-containing protein</fullName>
    </recommendedName>
</protein>
<gene>
    <name evidence="4" type="ORF">ATNIH1004_003081</name>
</gene>
<keyword evidence="3" id="KW-0732">Signal</keyword>
<name>A0A5M9N721_9EURO</name>
<proteinExistence type="predicted"/>
<keyword evidence="2" id="KW-0964">Secreted</keyword>
<reference evidence="4 5" key="1">
    <citation type="submission" date="2019-08" db="EMBL/GenBank/DDBJ databases">
        <title>The genome sequence of a newly discovered highly antifungal drug resistant Aspergillus species, Aspergillus tanneri NIH 1004.</title>
        <authorList>
            <person name="Mounaud S."/>
            <person name="Singh I."/>
            <person name="Joardar V."/>
            <person name="Pakala S."/>
            <person name="Pakala S."/>
            <person name="Venepally P."/>
            <person name="Chung J.K."/>
            <person name="Losada L."/>
            <person name="Nierman W.C."/>
        </authorList>
    </citation>
    <scope>NUCLEOTIDE SEQUENCE [LARGE SCALE GENOMIC DNA]</scope>
    <source>
        <strain evidence="4 5">NIH1004</strain>
    </source>
</reference>
<dbReference type="EMBL" id="QUQM01000001">
    <property type="protein sequence ID" value="KAA8650397.1"/>
    <property type="molecule type" value="Genomic_DNA"/>
</dbReference>
<dbReference type="SUPFAM" id="SSF51126">
    <property type="entry name" value="Pectin lyase-like"/>
    <property type="match status" value="1"/>
</dbReference>
<evidence type="ECO:0000256" key="2">
    <source>
        <dbReference type="ARBA" id="ARBA00022525"/>
    </source>
</evidence>